<dbReference type="GO" id="GO:0046872">
    <property type="term" value="F:metal ion binding"/>
    <property type="evidence" value="ECO:0007669"/>
    <property type="project" value="UniProtKB-UniRule"/>
</dbReference>
<dbReference type="AlphaFoldDB" id="A0ABD5NCP1"/>
<feature type="active site" description="Proton acceptor" evidence="7">
    <location>
        <position position="212"/>
    </location>
</feature>
<dbReference type="GO" id="GO:0004177">
    <property type="term" value="F:aminopeptidase activity"/>
    <property type="evidence" value="ECO:0007669"/>
    <property type="project" value="UniProtKB-UniRule"/>
</dbReference>
<keyword evidence="5" id="KW-0378">Hydrolase</keyword>
<dbReference type="GO" id="GO:0006508">
    <property type="term" value="P:proteolysis"/>
    <property type="evidence" value="ECO:0007669"/>
    <property type="project" value="UniProtKB-KW"/>
</dbReference>
<keyword evidence="10" id="KW-1185">Reference proteome</keyword>
<reference evidence="9 10" key="1">
    <citation type="journal article" date="2019" name="Int. J. Syst. Evol. Microbiol.">
        <title>The Global Catalogue of Microorganisms (GCM) 10K type strain sequencing project: providing services to taxonomists for standard genome sequencing and annotation.</title>
        <authorList>
            <consortium name="The Broad Institute Genomics Platform"/>
            <consortium name="The Broad Institute Genome Sequencing Center for Infectious Disease"/>
            <person name="Wu L."/>
            <person name="Ma J."/>
        </authorList>
    </citation>
    <scope>NUCLEOTIDE SEQUENCE [LARGE SCALE GENOMIC DNA]</scope>
    <source>
        <strain evidence="9 10">CGMCC 1.12562</strain>
    </source>
</reference>
<dbReference type="Proteomes" id="UP001595660">
    <property type="component" value="Unassembled WGS sequence"/>
</dbReference>
<gene>
    <name evidence="9" type="ORF">ACFOKC_04295</name>
</gene>
<evidence type="ECO:0000256" key="5">
    <source>
        <dbReference type="ARBA" id="ARBA00022801"/>
    </source>
</evidence>
<dbReference type="InterPro" id="IPR051464">
    <property type="entry name" value="Peptidase_M42_aminopept"/>
</dbReference>
<dbReference type="Pfam" id="PF05343">
    <property type="entry name" value="Peptidase_M42"/>
    <property type="match status" value="1"/>
</dbReference>
<sequence>MDDSQRSFLDDLLAVPGPSGHEVEVQRVWTEYVAEFADDVRTDAYGNAVATYRGSDDPDATELAFAGHADEIGFVVAKIEDDGFLRVEPVGGMDNTVTEGAPVDVHTEDGPVSGVIGQTAVHLRGRGGDDEAADVTEQRVDVGAEDGDHARELVSVGDPATPAVPTRELAGTRLSARALDNRAGLWVAAEALRRAAERGVDCTIHAVSTVQEELGTKGAEMVAFDLDPDAAVVVDVTHAADNPTYPGDRASEVALGDGPTVARGAANHPNVVRAVLDAADADGLDVQVETDGLRTGTDADTLYTQRGGIPTLMLGVPNRYMHTPVEVVDTADVVGAAELLAAFADREADRESFAVDL</sequence>
<evidence type="ECO:0000256" key="8">
    <source>
        <dbReference type="PIRSR" id="PIRSR001123-2"/>
    </source>
</evidence>
<evidence type="ECO:0000256" key="3">
    <source>
        <dbReference type="ARBA" id="ARBA00022670"/>
    </source>
</evidence>
<dbReference type="Gene3D" id="3.40.630.10">
    <property type="entry name" value="Zn peptidases"/>
    <property type="match status" value="1"/>
</dbReference>
<dbReference type="Gene3D" id="2.40.30.40">
    <property type="entry name" value="Peptidase M42, domain 2"/>
    <property type="match status" value="1"/>
</dbReference>
<feature type="binding site" evidence="8">
    <location>
        <position position="235"/>
    </location>
    <ligand>
        <name>Zn(2+)</name>
        <dbReference type="ChEBI" id="CHEBI:29105"/>
        <label>1</label>
    </ligand>
</feature>
<accession>A0ABD5NCP1</accession>
<feature type="binding site" evidence="8">
    <location>
        <position position="180"/>
    </location>
    <ligand>
        <name>Zn(2+)</name>
        <dbReference type="ChEBI" id="CHEBI:29105"/>
        <label>2</label>
    </ligand>
</feature>
<comment type="similarity">
    <text evidence="1 6">Belongs to the peptidase M42 family.</text>
</comment>
<feature type="binding site" evidence="8">
    <location>
        <position position="213"/>
    </location>
    <ligand>
        <name>Zn(2+)</name>
        <dbReference type="ChEBI" id="CHEBI:29105"/>
        <label>2</label>
    </ligand>
</feature>
<feature type="binding site" evidence="8">
    <location>
        <position position="180"/>
    </location>
    <ligand>
        <name>Zn(2+)</name>
        <dbReference type="ChEBI" id="CHEBI:29105"/>
        <label>1</label>
    </ligand>
</feature>
<protein>
    <submittedName>
        <fullName evidence="9">M20/M25/M40 family metallo-hydrolase</fullName>
    </submittedName>
</protein>
<proteinExistence type="inferred from homology"/>
<evidence type="ECO:0000256" key="1">
    <source>
        <dbReference type="ARBA" id="ARBA00006272"/>
    </source>
</evidence>
<name>A0ABD5NCP1_9EURY</name>
<dbReference type="SUPFAM" id="SSF101821">
    <property type="entry name" value="Aminopeptidase/glucanase lid domain"/>
    <property type="match status" value="1"/>
</dbReference>
<dbReference type="PIRSF" id="PIRSF001123">
    <property type="entry name" value="PepA_GA"/>
    <property type="match status" value="1"/>
</dbReference>
<dbReference type="GeneID" id="69117141"/>
<feature type="binding site" evidence="8">
    <location>
        <position position="68"/>
    </location>
    <ligand>
        <name>Zn(2+)</name>
        <dbReference type="ChEBI" id="CHEBI:29105"/>
        <label>1</label>
    </ligand>
</feature>
<evidence type="ECO:0000256" key="4">
    <source>
        <dbReference type="ARBA" id="ARBA00022723"/>
    </source>
</evidence>
<dbReference type="PANTHER" id="PTHR32481:SF0">
    <property type="entry name" value="AMINOPEPTIDASE YPDE-RELATED"/>
    <property type="match status" value="1"/>
</dbReference>
<evidence type="ECO:0000256" key="6">
    <source>
        <dbReference type="PIRNR" id="PIRNR001123"/>
    </source>
</evidence>
<evidence type="ECO:0000313" key="9">
    <source>
        <dbReference type="EMBL" id="MFC3476939.1"/>
    </source>
</evidence>
<organism evidence="9 10">
    <name type="scientific">Halobacterium litoreum</name>
    <dbReference type="NCBI Taxonomy" id="2039234"/>
    <lineage>
        <taxon>Archaea</taxon>
        <taxon>Methanobacteriati</taxon>
        <taxon>Methanobacteriota</taxon>
        <taxon>Stenosarchaea group</taxon>
        <taxon>Halobacteria</taxon>
        <taxon>Halobacteriales</taxon>
        <taxon>Halobacteriaceae</taxon>
        <taxon>Halobacterium</taxon>
    </lineage>
</organism>
<dbReference type="SUPFAM" id="SSF53187">
    <property type="entry name" value="Zn-dependent exopeptidases"/>
    <property type="match status" value="1"/>
</dbReference>
<comment type="caution">
    <text evidence="9">The sequence shown here is derived from an EMBL/GenBank/DDBJ whole genome shotgun (WGS) entry which is preliminary data.</text>
</comment>
<evidence type="ECO:0000256" key="7">
    <source>
        <dbReference type="PIRSR" id="PIRSR001123-1"/>
    </source>
</evidence>
<dbReference type="PANTHER" id="PTHR32481">
    <property type="entry name" value="AMINOPEPTIDASE"/>
    <property type="match status" value="1"/>
</dbReference>
<evidence type="ECO:0000313" key="10">
    <source>
        <dbReference type="Proteomes" id="UP001595660"/>
    </source>
</evidence>
<keyword evidence="2" id="KW-0031">Aminopeptidase</keyword>
<feature type="binding site" evidence="8">
    <location>
        <position position="322"/>
    </location>
    <ligand>
        <name>Zn(2+)</name>
        <dbReference type="ChEBI" id="CHEBI:29105"/>
        <label>2</label>
    </ligand>
</feature>
<dbReference type="RefSeq" id="WP_232571924.1">
    <property type="nucleotide sequence ID" value="NZ_CP089466.1"/>
</dbReference>
<dbReference type="InterPro" id="IPR023367">
    <property type="entry name" value="Peptidase_M42_dom2"/>
</dbReference>
<keyword evidence="4 8" id="KW-0479">Metal-binding</keyword>
<evidence type="ECO:0000256" key="2">
    <source>
        <dbReference type="ARBA" id="ARBA00022438"/>
    </source>
</evidence>
<dbReference type="EMBL" id="JBHRWN010000002">
    <property type="protein sequence ID" value="MFC3476939.1"/>
    <property type="molecule type" value="Genomic_DNA"/>
</dbReference>
<dbReference type="InterPro" id="IPR008007">
    <property type="entry name" value="Peptidase_M42"/>
</dbReference>
<comment type="cofactor">
    <cofactor evidence="8">
        <name>a divalent metal cation</name>
        <dbReference type="ChEBI" id="CHEBI:60240"/>
    </cofactor>
    <text evidence="8">Binds 2 divalent metal cations per subunit.</text>
</comment>
<keyword evidence="3" id="KW-0645">Protease</keyword>